<name>A0A382VBN3_9ZZZZ</name>
<dbReference type="EMBL" id="UINC01150711">
    <property type="protein sequence ID" value="SVD43904.1"/>
    <property type="molecule type" value="Genomic_DNA"/>
</dbReference>
<keyword evidence="1" id="KW-0472">Membrane</keyword>
<gene>
    <name evidence="2" type="ORF">METZ01_LOCUS396758</name>
</gene>
<protein>
    <submittedName>
        <fullName evidence="2">Uncharacterized protein</fullName>
    </submittedName>
</protein>
<sequence>MADRVASKFVWIVLGLPALTWIYWYWTVPGEHSAWL</sequence>
<feature type="non-terminal residue" evidence="2">
    <location>
        <position position="36"/>
    </location>
</feature>
<keyword evidence="1" id="KW-1133">Transmembrane helix</keyword>
<dbReference type="AlphaFoldDB" id="A0A382VBN3"/>
<reference evidence="2" key="1">
    <citation type="submission" date="2018-05" db="EMBL/GenBank/DDBJ databases">
        <authorList>
            <person name="Lanie J.A."/>
            <person name="Ng W.-L."/>
            <person name="Kazmierczak K.M."/>
            <person name="Andrzejewski T.M."/>
            <person name="Davidsen T.M."/>
            <person name="Wayne K.J."/>
            <person name="Tettelin H."/>
            <person name="Glass J.I."/>
            <person name="Rusch D."/>
            <person name="Podicherti R."/>
            <person name="Tsui H.-C.T."/>
            <person name="Winkler M.E."/>
        </authorList>
    </citation>
    <scope>NUCLEOTIDE SEQUENCE</scope>
</reference>
<accession>A0A382VBN3</accession>
<evidence type="ECO:0000256" key="1">
    <source>
        <dbReference type="SAM" id="Phobius"/>
    </source>
</evidence>
<feature type="transmembrane region" description="Helical" evidence="1">
    <location>
        <begin position="9"/>
        <end position="26"/>
    </location>
</feature>
<proteinExistence type="predicted"/>
<evidence type="ECO:0000313" key="2">
    <source>
        <dbReference type="EMBL" id="SVD43904.1"/>
    </source>
</evidence>
<organism evidence="2">
    <name type="scientific">marine metagenome</name>
    <dbReference type="NCBI Taxonomy" id="408172"/>
    <lineage>
        <taxon>unclassified sequences</taxon>
        <taxon>metagenomes</taxon>
        <taxon>ecological metagenomes</taxon>
    </lineage>
</organism>
<keyword evidence="1" id="KW-0812">Transmembrane</keyword>